<accession>A0A0C2D6D7</accession>
<dbReference type="PROSITE" id="PS50026">
    <property type="entry name" value="EGF_3"/>
    <property type="match status" value="1"/>
</dbReference>
<sequence length="103" mass="10719">MRLHTALLGVLLASVGCYHGFDVEDKEPPPGYPGGSCQVGSCIQGVQCLAEAQICIDPIDPCKGIYCGGNGSCGLDLDTNMPFCACDPGFSNESFAYFCTSGL</sequence>
<name>A0A0C2D6D7_9BACT</name>
<evidence type="ECO:0000259" key="1">
    <source>
        <dbReference type="PROSITE" id="PS50026"/>
    </source>
</evidence>
<reference evidence="2 3" key="1">
    <citation type="submission" date="2014-12" db="EMBL/GenBank/DDBJ databases">
        <title>Genome assembly of Enhygromyxa salina DSM 15201.</title>
        <authorList>
            <person name="Sharma G."/>
            <person name="Subramanian S."/>
        </authorList>
    </citation>
    <scope>NUCLEOTIDE SEQUENCE [LARGE SCALE GENOMIC DNA]</scope>
    <source>
        <strain evidence="2 3">DSM 15201</strain>
    </source>
</reference>
<dbReference type="InterPro" id="IPR000742">
    <property type="entry name" value="EGF"/>
</dbReference>
<proteinExistence type="predicted"/>
<organism evidence="2 3">
    <name type="scientific">Enhygromyxa salina</name>
    <dbReference type="NCBI Taxonomy" id="215803"/>
    <lineage>
        <taxon>Bacteria</taxon>
        <taxon>Pseudomonadati</taxon>
        <taxon>Myxococcota</taxon>
        <taxon>Polyangia</taxon>
        <taxon>Nannocystales</taxon>
        <taxon>Nannocystaceae</taxon>
        <taxon>Enhygromyxa</taxon>
    </lineage>
</organism>
<protein>
    <recommendedName>
        <fullName evidence="1">EGF-like domain-containing protein</fullName>
    </recommendedName>
</protein>
<evidence type="ECO:0000313" key="3">
    <source>
        <dbReference type="Proteomes" id="UP000031599"/>
    </source>
</evidence>
<gene>
    <name evidence="2" type="ORF">DB30_05365</name>
</gene>
<dbReference type="RefSeq" id="WP_052551192.1">
    <property type="nucleotide sequence ID" value="NZ_JMCC02000049.1"/>
</dbReference>
<dbReference type="PROSITE" id="PS51257">
    <property type="entry name" value="PROKAR_LIPOPROTEIN"/>
    <property type="match status" value="1"/>
</dbReference>
<dbReference type="Proteomes" id="UP000031599">
    <property type="component" value="Unassembled WGS sequence"/>
</dbReference>
<feature type="domain" description="EGF-like" evidence="1">
    <location>
        <begin position="58"/>
        <end position="96"/>
    </location>
</feature>
<dbReference type="EMBL" id="JMCC02000049">
    <property type="protein sequence ID" value="KIG15617.1"/>
    <property type="molecule type" value="Genomic_DNA"/>
</dbReference>
<evidence type="ECO:0000313" key="2">
    <source>
        <dbReference type="EMBL" id="KIG15617.1"/>
    </source>
</evidence>
<dbReference type="AlphaFoldDB" id="A0A0C2D6D7"/>
<comment type="caution">
    <text evidence="2">The sequence shown here is derived from an EMBL/GenBank/DDBJ whole genome shotgun (WGS) entry which is preliminary data.</text>
</comment>